<reference evidence="2" key="1">
    <citation type="submission" date="2016-11" db="EMBL/GenBank/DDBJ databases">
        <authorList>
            <person name="Varghese N."/>
            <person name="Submissions S."/>
        </authorList>
    </citation>
    <scope>NUCLEOTIDE SEQUENCE [LARGE SCALE GENOMIC DNA]</scope>
    <source>
        <strain evidence="2">DSM 26884</strain>
    </source>
</reference>
<evidence type="ECO:0000313" key="2">
    <source>
        <dbReference type="Proteomes" id="UP000184192"/>
    </source>
</evidence>
<keyword evidence="2" id="KW-1185">Reference proteome</keyword>
<name>A0A1M6MC96_9BACE</name>
<dbReference type="GeneID" id="92715119"/>
<organism evidence="1 2">
    <name type="scientific">Bacteroides stercorirosoris</name>
    <dbReference type="NCBI Taxonomy" id="871324"/>
    <lineage>
        <taxon>Bacteria</taxon>
        <taxon>Pseudomonadati</taxon>
        <taxon>Bacteroidota</taxon>
        <taxon>Bacteroidia</taxon>
        <taxon>Bacteroidales</taxon>
        <taxon>Bacteroidaceae</taxon>
        <taxon>Bacteroides</taxon>
    </lineage>
</organism>
<gene>
    <name evidence="1" type="ORF">SAMN05444350_1713</name>
</gene>
<sequence>MGKIATRAFCNTLKAGAFSSELTRCPTRSEIEAISGFFVKGTYANNQLVMEGDIIGPVAIIVVGASGNIIKTQV</sequence>
<protein>
    <submittedName>
        <fullName evidence="1">Uncharacterized protein</fullName>
    </submittedName>
</protein>
<dbReference type="AlphaFoldDB" id="A0A1M6MC96"/>
<dbReference type="RefSeq" id="WP_025835950.1">
    <property type="nucleotide sequence ID" value="NZ_FQZN01000071.1"/>
</dbReference>
<accession>A0A1M6MC96</accession>
<proteinExistence type="predicted"/>
<dbReference type="Proteomes" id="UP000184192">
    <property type="component" value="Unassembled WGS sequence"/>
</dbReference>
<evidence type="ECO:0000313" key="1">
    <source>
        <dbReference type="EMBL" id="SHJ80990.1"/>
    </source>
</evidence>
<dbReference type="EMBL" id="FQZN01000071">
    <property type="protein sequence ID" value="SHJ80990.1"/>
    <property type="molecule type" value="Genomic_DNA"/>
</dbReference>